<evidence type="ECO:0008006" key="3">
    <source>
        <dbReference type="Google" id="ProtNLM"/>
    </source>
</evidence>
<keyword evidence="2" id="KW-1185">Reference proteome</keyword>
<dbReference type="OrthoDB" id="3042247at2759"/>
<dbReference type="AlphaFoldDB" id="A0A9P5X3A2"/>
<dbReference type="Gene3D" id="3.80.10.10">
    <property type="entry name" value="Ribonuclease Inhibitor"/>
    <property type="match status" value="1"/>
</dbReference>
<protein>
    <recommendedName>
        <fullName evidence="3">F-box domain-containing protein</fullName>
    </recommendedName>
</protein>
<accession>A0A9P5X3A2</accession>
<evidence type="ECO:0000313" key="1">
    <source>
        <dbReference type="EMBL" id="KAF9442572.1"/>
    </source>
</evidence>
<gene>
    <name evidence="1" type="ORF">P691DRAFT_652929</name>
</gene>
<comment type="caution">
    <text evidence="1">The sequence shown here is derived from an EMBL/GenBank/DDBJ whole genome shotgun (WGS) entry which is preliminary data.</text>
</comment>
<name>A0A9P5X3A2_9AGAR</name>
<proteinExistence type="predicted"/>
<feature type="non-terminal residue" evidence="1">
    <location>
        <position position="1"/>
    </location>
</feature>
<dbReference type="InterPro" id="IPR032675">
    <property type="entry name" value="LRR_dom_sf"/>
</dbReference>
<reference evidence="1" key="1">
    <citation type="submission" date="2020-11" db="EMBL/GenBank/DDBJ databases">
        <authorList>
            <consortium name="DOE Joint Genome Institute"/>
            <person name="Ahrendt S."/>
            <person name="Riley R."/>
            <person name="Andreopoulos W."/>
            <person name="Labutti K."/>
            <person name="Pangilinan J."/>
            <person name="Ruiz-Duenas F.J."/>
            <person name="Barrasa J.M."/>
            <person name="Sanchez-Garcia M."/>
            <person name="Camarero S."/>
            <person name="Miyauchi S."/>
            <person name="Serrano A."/>
            <person name="Linde D."/>
            <person name="Babiker R."/>
            <person name="Drula E."/>
            <person name="Ayuso-Fernandez I."/>
            <person name="Pacheco R."/>
            <person name="Padilla G."/>
            <person name="Ferreira P."/>
            <person name="Barriuso J."/>
            <person name="Kellner H."/>
            <person name="Castanera R."/>
            <person name="Alfaro M."/>
            <person name="Ramirez L."/>
            <person name="Pisabarro A.G."/>
            <person name="Kuo A."/>
            <person name="Tritt A."/>
            <person name="Lipzen A."/>
            <person name="He G."/>
            <person name="Yan M."/>
            <person name="Ng V."/>
            <person name="Cullen D."/>
            <person name="Martin F."/>
            <person name="Rosso M.-N."/>
            <person name="Henrissat B."/>
            <person name="Hibbett D."/>
            <person name="Martinez A.T."/>
            <person name="Grigoriev I.V."/>
        </authorList>
    </citation>
    <scope>NUCLEOTIDE SEQUENCE</scope>
    <source>
        <strain evidence="1">MF-IS2</strain>
    </source>
</reference>
<dbReference type="EMBL" id="MU151604">
    <property type="protein sequence ID" value="KAF9442572.1"/>
    <property type="molecule type" value="Genomic_DNA"/>
</dbReference>
<dbReference type="Proteomes" id="UP000807342">
    <property type="component" value="Unassembled WGS sequence"/>
</dbReference>
<dbReference type="SUPFAM" id="SSF52047">
    <property type="entry name" value="RNI-like"/>
    <property type="match status" value="1"/>
</dbReference>
<organism evidence="1 2">
    <name type="scientific">Macrolepiota fuliginosa MF-IS2</name>
    <dbReference type="NCBI Taxonomy" id="1400762"/>
    <lineage>
        <taxon>Eukaryota</taxon>
        <taxon>Fungi</taxon>
        <taxon>Dikarya</taxon>
        <taxon>Basidiomycota</taxon>
        <taxon>Agaricomycotina</taxon>
        <taxon>Agaricomycetes</taxon>
        <taxon>Agaricomycetidae</taxon>
        <taxon>Agaricales</taxon>
        <taxon>Agaricineae</taxon>
        <taxon>Agaricaceae</taxon>
        <taxon>Macrolepiota</taxon>
    </lineage>
</organism>
<evidence type="ECO:0000313" key="2">
    <source>
        <dbReference type="Proteomes" id="UP000807342"/>
    </source>
</evidence>
<sequence>NATAIRDVSSSFLGPILSNAQAIRHLSIHITSNTQLQQLFTSSGADFINLESLSLSIQHFDTNSPSLITAFHNSPRLTRVSFDLNGCPPSPSLIQLPWAQLEQLNVTGASILPADAFRSLLSACTSLRRASLWVEDALDENTPTNDISIVTLPSLTHLSVSFYGRHEKTASSL</sequence>
<feature type="non-terminal residue" evidence="1">
    <location>
        <position position="173"/>
    </location>
</feature>